<evidence type="ECO:0000259" key="1">
    <source>
        <dbReference type="PROSITE" id="PS50830"/>
    </source>
</evidence>
<accession>A0A7C9V954</accession>
<gene>
    <name evidence="2" type="ORF">G6N74_20645</name>
</gene>
<protein>
    <submittedName>
        <fullName evidence="2">Thermonuclease family protein</fullName>
    </submittedName>
</protein>
<evidence type="ECO:0000313" key="2">
    <source>
        <dbReference type="EMBL" id="NGN43484.1"/>
    </source>
</evidence>
<organism evidence="2 3">
    <name type="scientific">Mesorhizobium zhangyense</name>
    <dbReference type="NCBI Taxonomy" id="1776730"/>
    <lineage>
        <taxon>Bacteria</taxon>
        <taxon>Pseudomonadati</taxon>
        <taxon>Pseudomonadota</taxon>
        <taxon>Alphaproteobacteria</taxon>
        <taxon>Hyphomicrobiales</taxon>
        <taxon>Phyllobacteriaceae</taxon>
        <taxon>Mesorhizobium</taxon>
    </lineage>
</organism>
<dbReference type="InterPro" id="IPR016071">
    <property type="entry name" value="Staphylococal_nuclease_OB-fold"/>
</dbReference>
<dbReference type="PROSITE" id="PS50830">
    <property type="entry name" value="TNASE_3"/>
    <property type="match status" value="1"/>
</dbReference>
<dbReference type="RefSeq" id="WP_165119898.1">
    <property type="nucleotide sequence ID" value="NZ_JAAKZG010000009.1"/>
</dbReference>
<dbReference type="Pfam" id="PF00565">
    <property type="entry name" value="SNase"/>
    <property type="match status" value="1"/>
</dbReference>
<evidence type="ECO:0000313" key="3">
    <source>
        <dbReference type="Proteomes" id="UP000481252"/>
    </source>
</evidence>
<dbReference type="SUPFAM" id="SSF50199">
    <property type="entry name" value="Staphylococcal nuclease"/>
    <property type="match status" value="1"/>
</dbReference>
<dbReference type="Proteomes" id="UP000481252">
    <property type="component" value="Unassembled WGS sequence"/>
</dbReference>
<keyword evidence="3" id="KW-1185">Reference proteome</keyword>
<reference evidence="2 3" key="1">
    <citation type="submission" date="2020-02" db="EMBL/GenBank/DDBJ databases">
        <title>Genome sequence of the type strain CGMCC 1.15528 of Mesorhizobium zhangyense.</title>
        <authorList>
            <person name="Gao J."/>
            <person name="Sun J."/>
        </authorList>
    </citation>
    <scope>NUCLEOTIDE SEQUENCE [LARGE SCALE GENOMIC DNA]</scope>
    <source>
        <strain evidence="2 3">CGMCC 1.15528</strain>
    </source>
</reference>
<proteinExistence type="predicted"/>
<feature type="domain" description="TNase-like" evidence="1">
    <location>
        <begin position="20"/>
        <end position="112"/>
    </location>
</feature>
<dbReference type="AlphaFoldDB" id="A0A7C9V954"/>
<name>A0A7C9V954_9HYPH</name>
<dbReference type="InterPro" id="IPR035437">
    <property type="entry name" value="SNase_OB-fold_sf"/>
</dbReference>
<comment type="caution">
    <text evidence="2">The sequence shown here is derived from an EMBL/GenBank/DDBJ whole genome shotgun (WGS) entry which is preliminary data.</text>
</comment>
<dbReference type="Gene3D" id="2.40.50.90">
    <property type="match status" value="1"/>
</dbReference>
<sequence>MQALVFLLCACVSLEPAYVVIDGDTFVLAGERIRIANIDAPESQDAGCKTENQLAEQAKRQLESLLVTGFITVNRGDPVTGRLKGPDGDTLATVSIDGADVGEMMIEAGVARKASAGSARPAVLQASSSNVACIQATAGR</sequence>
<dbReference type="EMBL" id="JAAKZG010000009">
    <property type="protein sequence ID" value="NGN43484.1"/>
    <property type="molecule type" value="Genomic_DNA"/>
</dbReference>